<evidence type="ECO:0000313" key="1">
    <source>
        <dbReference type="EMBL" id="GHE98571.1"/>
    </source>
</evidence>
<dbReference type="RefSeq" id="WP_189379082.1">
    <property type="nucleotide sequence ID" value="NZ_BNAH01000013.1"/>
</dbReference>
<gene>
    <name evidence="1" type="ORF">GCM10011501_30160</name>
</gene>
<protein>
    <submittedName>
        <fullName evidence="1">Uncharacterized protein</fullName>
    </submittedName>
</protein>
<comment type="caution">
    <text evidence="1">The sequence shown here is derived from an EMBL/GenBank/DDBJ whole genome shotgun (WGS) entry which is preliminary data.</text>
</comment>
<dbReference type="EMBL" id="BNAH01000013">
    <property type="protein sequence ID" value="GHE98571.1"/>
    <property type="molecule type" value="Genomic_DNA"/>
</dbReference>
<reference evidence="2" key="1">
    <citation type="journal article" date="2019" name="Int. J. Syst. Evol. Microbiol.">
        <title>The Global Catalogue of Microorganisms (GCM) 10K type strain sequencing project: providing services to taxonomists for standard genome sequencing and annotation.</title>
        <authorList>
            <consortium name="The Broad Institute Genomics Platform"/>
            <consortium name="The Broad Institute Genome Sequencing Center for Infectious Disease"/>
            <person name="Wu L."/>
            <person name="Ma J."/>
        </authorList>
    </citation>
    <scope>NUCLEOTIDE SEQUENCE [LARGE SCALE GENOMIC DNA]</scope>
    <source>
        <strain evidence="2">CGMCC 1.15922</strain>
    </source>
</reference>
<sequence>MHTLLFALSSALTFPQQPNIYLEVVGDNNSSQDWAFFAPHETEFVANKYVAEQIVKKGGVFVVLRQEGKRLVTFDIDHQKIKIDPNRMFTKIGRLASLKKSNPKHRKNVSLINKAEKRAEALSQFVLDALSGEKPPSTIVAMHNNSNGFEGDGKNGIGNVSIIRYQTKLASGAQYLIDTASGTDDEDDLYFVTDKTDFNSMKQNGWNAVLQNPNVATDPNEDDGSLSVYSEMKGYRYINIEAERVTHGFGEDHLSKQIEMVDYTFSLLEKEQ</sequence>
<accession>A0ABQ3J1W7</accession>
<dbReference type="Proteomes" id="UP000626370">
    <property type="component" value="Unassembled WGS sequence"/>
</dbReference>
<proteinExistence type="predicted"/>
<evidence type="ECO:0000313" key="2">
    <source>
        <dbReference type="Proteomes" id="UP000626370"/>
    </source>
</evidence>
<keyword evidence="2" id="KW-1185">Reference proteome</keyword>
<name>A0ABQ3J1W7_9GAMM</name>
<organism evidence="1 2">
    <name type="scientific">Thalassotalea profundi</name>
    <dbReference type="NCBI Taxonomy" id="2036687"/>
    <lineage>
        <taxon>Bacteria</taxon>
        <taxon>Pseudomonadati</taxon>
        <taxon>Pseudomonadota</taxon>
        <taxon>Gammaproteobacteria</taxon>
        <taxon>Alteromonadales</taxon>
        <taxon>Colwelliaceae</taxon>
        <taxon>Thalassotalea</taxon>
    </lineage>
</organism>